<keyword evidence="7 9" id="KW-0503">Monooxygenase</keyword>
<reference evidence="10 11" key="1">
    <citation type="submission" date="2020-04" db="EMBL/GenBank/DDBJ databases">
        <authorList>
            <person name="Laetsch R D."/>
            <person name="Stevens L."/>
            <person name="Kumar S."/>
            <person name="Blaxter L. M."/>
        </authorList>
    </citation>
    <scope>NUCLEOTIDE SEQUENCE [LARGE SCALE GENOMIC DNA]</scope>
</reference>
<evidence type="ECO:0000256" key="1">
    <source>
        <dbReference type="ARBA" id="ARBA00001971"/>
    </source>
</evidence>
<dbReference type="PANTHER" id="PTHR24292:SF102">
    <property type="entry name" value="CYTOCHROME P450 FAMILY-RELATED"/>
    <property type="match status" value="1"/>
</dbReference>
<dbReference type="InterPro" id="IPR002401">
    <property type="entry name" value="Cyt_P450_E_grp-I"/>
</dbReference>
<evidence type="ECO:0000256" key="3">
    <source>
        <dbReference type="ARBA" id="ARBA00022617"/>
    </source>
</evidence>
<dbReference type="CDD" id="cd11055">
    <property type="entry name" value="CYP3A-like"/>
    <property type="match status" value="1"/>
</dbReference>
<comment type="similarity">
    <text evidence="2 9">Belongs to the cytochrome P450 family.</text>
</comment>
<evidence type="ECO:0000256" key="5">
    <source>
        <dbReference type="ARBA" id="ARBA00023002"/>
    </source>
</evidence>
<keyword evidence="3 8" id="KW-0349">Heme</keyword>
<comment type="caution">
    <text evidence="10">The sequence shown here is derived from an EMBL/GenBank/DDBJ whole genome shotgun (WGS) entry which is preliminary data.</text>
</comment>
<gene>
    <name evidence="10" type="ORF">CBOVIS_LOCUS11172</name>
</gene>
<dbReference type="InterPro" id="IPR017972">
    <property type="entry name" value="Cyt_P450_CS"/>
</dbReference>
<dbReference type="PRINTS" id="PR00385">
    <property type="entry name" value="P450"/>
</dbReference>
<evidence type="ECO:0008006" key="12">
    <source>
        <dbReference type="Google" id="ProtNLM"/>
    </source>
</evidence>
<keyword evidence="5 9" id="KW-0560">Oxidoreductase</keyword>
<evidence type="ECO:0000256" key="4">
    <source>
        <dbReference type="ARBA" id="ARBA00022723"/>
    </source>
</evidence>
<dbReference type="AlphaFoldDB" id="A0A8S1F0M5"/>
<keyword evidence="6 8" id="KW-0408">Iron</keyword>
<evidence type="ECO:0000313" key="10">
    <source>
        <dbReference type="EMBL" id="CAB3409531.1"/>
    </source>
</evidence>
<dbReference type="Proteomes" id="UP000494206">
    <property type="component" value="Unassembled WGS sequence"/>
</dbReference>
<dbReference type="GO" id="GO:0005506">
    <property type="term" value="F:iron ion binding"/>
    <property type="evidence" value="ECO:0007669"/>
    <property type="project" value="InterPro"/>
</dbReference>
<keyword evidence="4 8" id="KW-0479">Metal-binding</keyword>
<dbReference type="Gene3D" id="1.10.630.10">
    <property type="entry name" value="Cytochrome P450"/>
    <property type="match status" value="2"/>
</dbReference>
<proteinExistence type="inferred from homology"/>
<accession>A0A8S1F0M5</accession>
<dbReference type="OrthoDB" id="2789670at2759"/>
<dbReference type="InterPro" id="IPR050476">
    <property type="entry name" value="Insect_CytP450_Detox"/>
</dbReference>
<evidence type="ECO:0000256" key="6">
    <source>
        <dbReference type="ARBA" id="ARBA00023004"/>
    </source>
</evidence>
<organism evidence="10 11">
    <name type="scientific">Caenorhabditis bovis</name>
    <dbReference type="NCBI Taxonomy" id="2654633"/>
    <lineage>
        <taxon>Eukaryota</taxon>
        <taxon>Metazoa</taxon>
        <taxon>Ecdysozoa</taxon>
        <taxon>Nematoda</taxon>
        <taxon>Chromadorea</taxon>
        <taxon>Rhabditida</taxon>
        <taxon>Rhabditina</taxon>
        <taxon>Rhabditomorpha</taxon>
        <taxon>Rhabditoidea</taxon>
        <taxon>Rhabditidae</taxon>
        <taxon>Peloderinae</taxon>
        <taxon>Caenorhabditis</taxon>
    </lineage>
</organism>
<dbReference type="PROSITE" id="PS00086">
    <property type="entry name" value="CYTOCHROME_P450"/>
    <property type="match status" value="1"/>
</dbReference>
<dbReference type="GO" id="GO:0016705">
    <property type="term" value="F:oxidoreductase activity, acting on paired donors, with incorporation or reduction of molecular oxygen"/>
    <property type="evidence" value="ECO:0007669"/>
    <property type="project" value="InterPro"/>
</dbReference>
<dbReference type="Pfam" id="PF00067">
    <property type="entry name" value="p450"/>
    <property type="match status" value="2"/>
</dbReference>
<dbReference type="GO" id="GO:0020037">
    <property type="term" value="F:heme binding"/>
    <property type="evidence" value="ECO:0007669"/>
    <property type="project" value="InterPro"/>
</dbReference>
<sequence>MIIILAILFVFILVFLGYFKWKHTYWKRRGINGPPTSWFLGNYYEVSDMYNMRYQVLNDWSKKYGKTFGYYEGVRNVLVTSDLSMLNELFIKKFSDFHARKVTNVIHADLENPKEEPLVNIFLSRGSRWKRMRALGSPAFSVKALKQVHGIIEDSILNMIDLMSKYADERSFNIHKFYQELTFDVISRVAMGQTHSELFNNPRTMLTKKRENEKNGIENVPEDFIDIFLDHHVDELNDAAFGTSFEKKATTEEVISNCFVFLLAGFDTTANTLAYASHAIVKHPDVGKKIQQEVDSVCSDGNISYDDLNKMSYLEAVVKETLRLYPIAYFACSREAVNDTSLGNIKIDKGTFVEADVLAIHTNPEIWGNNADQFYPERFLEKTETPRHVMSWIPFGAGPRQCLGMRLGIIEAKLVLAHVLRKFDIVKAPDTEEELKLHGCSTISPEKVTVQLKSR</sequence>
<evidence type="ECO:0000256" key="9">
    <source>
        <dbReference type="RuleBase" id="RU000461"/>
    </source>
</evidence>
<dbReference type="InterPro" id="IPR036396">
    <property type="entry name" value="Cyt_P450_sf"/>
</dbReference>
<protein>
    <recommendedName>
        <fullName evidence="12">Cytochrome P450</fullName>
    </recommendedName>
</protein>
<dbReference type="PRINTS" id="PR00463">
    <property type="entry name" value="EP450I"/>
</dbReference>
<dbReference type="EMBL" id="CADEPM010000008">
    <property type="protein sequence ID" value="CAB3409531.1"/>
    <property type="molecule type" value="Genomic_DNA"/>
</dbReference>
<evidence type="ECO:0000256" key="2">
    <source>
        <dbReference type="ARBA" id="ARBA00010617"/>
    </source>
</evidence>
<evidence type="ECO:0000256" key="8">
    <source>
        <dbReference type="PIRSR" id="PIRSR602401-1"/>
    </source>
</evidence>
<dbReference type="InterPro" id="IPR001128">
    <property type="entry name" value="Cyt_P450"/>
</dbReference>
<evidence type="ECO:0000256" key="7">
    <source>
        <dbReference type="ARBA" id="ARBA00023033"/>
    </source>
</evidence>
<dbReference type="SUPFAM" id="SSF48264">
    <property type="entry name" value="Cytochrome P450"/>
    <property type="match status" value="1"/>
</dbReference>
<name>A0A8S1F0M5_9PELO</name>
<dbReference type="PANTHER" id="PTHR24292">
    <property type="entry name" value="CYTOCHROME P450"/>
    <property type="match status" value="1"/>
</dbReference>
<feature type="binding site" description="axial binding residue" evidence="8">
    <location>
        <position position="402"/>
    </location>
    <ligand>
        <name>heme</name>
        <dbReference type="ChEBI" id="CHEBI:30413"/>
    </ligand>
    <ligandPart>
        <name>Fe</name>
        <dbReference type="ChEBI" id="CHEBI:18248"/>
    </ligandPart>
</feature>
<dbReference type="GO" id="GO:0004497">
    <property type="term" value="F:monooxygenase activity"/>
    <property type="evidence" value="ECO:0007669"/>
    <property type="project" value="UniProtKB-KW"/>
</dbReference>
<comment type="cofactor">
    <cofactor evidence="1 8">
        <name>heme</name>
        <dbReference type="ChEBI" id="CHEBI:30413"/>
    </cofactor>
</comment>
<keyword evidence="11" id="KW-1185">Reference proteome</keyword>
<evidence type="ECO:0000313" key="11">
    <source>
        <dbReference type="Proteomes" id="UP000494206"/>
    </source>
</evidence>